<dbReference type="InterPro" id="IPR050493">
    <property type="entry name" value="FAD-dep_Monooxygenase_BioMet"/>
</dbReference>
<keyword evidence="5 7" id="KW-0503">Monooxygenase</keyword>
<evidence type="ECO:0000256" key="5">
    <source>
        <dbReference type="ARBA" id="ARBA00023033"/>
    </source>
</evidence>
<sequence>MVLPERPSSGKRRVIIVGAGLGGLACAMAMHHQGFEVLIFEKIKNFLRLGDSLGLGENALKLLKRWGIYEEIIAIGNKNPNMNIRRWDDGKILAVQPLMDMAGYIGHRGDYHTAFINRVLALGMEINMGHEVESFDEESPSVTLTDGRTFYGDVIVGADGIKSKTRELVLGFTDAPKSSGYACYRAYFKGDILKDIPECQPILDHDCLNIWIGPDMHLVQNTLRDGEEFNWILTHKDDTDIKESWFQPGDMDDVRRLLKGWDPLVTSAVNVTPSCLDWKICYRAPIPTWVSKSGKIVLLGDSCHPHLPTSAQGASQATESSAVLALCLKLAGPGNVPLATHVYERLRFDRVRQAQLSGEDVRNRWHNALKDLDGGEEIDPDDVKIKNRWLYTYDAEEDTINRWDEVSKVVKAELEAGKISPLFGEDGPPRKLLVRDAYGKIKSTPQNTIPLPSLSV</sequence>
<keyword evidence="4" id="KW-0560">Oxidoreductase</keyword>
<dbReference type="Pfam" id="PF01494">
    <property type="entry name" value="FAD_binding_3"/>
    <property type="match status" value="1"/>
</dbReference>
<dbReference type="PANTHER" id="PTHR13789">
    <property type="entry name" value="MONOOXYGENASE"/>
    <property type="match status" value="1"/>
</dbReference>
<dbReference type="SUPFAM" id="SSF54373">
    <property type="entry name" value="FAD-linked reductases, C-terminal domain"/>
    <property type="match status" value="1"/>
</dbReference>
<reference evidence="7 8" key="1">
    <citation type="submission" date="2024-03" db="EMBL/GenBank/DDBJ databases">
        <title>Genome-scale model development and genomic sequencing of the oleaginous clade Lipomyces.</title>
        <authorList>
            <consortium name="Lawrence Berkeley National Laboratory"/>
            <person name="Czajka J.J."/>
            <person name="Han Y."/>
            <person name="Kim J."/>
            <person name="Mondo S.J."/>
            <person name="Hofstad B.A."/>
            <person name="Robles A."/>
            <person name="Haridas S."/>
            <person name="Riley R."/>
            <person name="LaButti K."/>
            <person name="Pangilinan J."/>
            <person name="Andreopoulos W."/>
            <person name="Lipzen A."/>
            <person name="Yan J."/>
            <person name="Wang M."/>
            <person name="Ng V."/>
            <person name="Grigoriev I.V."/>
            <person name="Spatafora J.W."/>
            <person name="Magnuson J.K."/>
            <person name="Baker S.E."/>
            <person name="Pomraning K.R."/>
        </authorList>
    </citation>
    <scope>NUCLEOTIDE SEQUENCE [LARGE SCALE GENOMIC DNA]</scope>
    <source>
        <strain evidence="7 8">Phaff 52-87</strain>
    </source>
</reference>
<dbReference type="GO" id="GO:0004497">
    <property type="term" value="F:monooxygenase activity"/>
    <property type="evidence" value="ECO:0007669"/>
    <property type="project" value="UniProtKB-KW"/>
</dbReference>
<dbReference type="Proteomes" id="UP001498771">
    <property type="component" value="Unassembled WGS sequence"/>
</dbReference>
<organism evidence="7 8">
    <name type="scientific">Myxozyma melibiosi</name>
    <dbReference type="NCBI Taxonomy" id="54550"/>
    <lineage>
        <taxon>Eukaryota</taxon>
        <taxon>Fungi</taxon>
        <taxon>Dikarya</taxon>
        <taxon>Ascomycota</taxon>
        <taxon>Saccharomycotina</taxon>
        <taxon>Lipomycetes</taxon>
        <taxon>Lipomycetales</taxon>
        <taxon>Lipomycetaceae</taxon>
        <taxon>Myxozyma</taxon>
    </lineage>
</organism>
<comment type="similarity">
    <text evidence="1">Belongs to the paxM FAD-dependent monooxygenase family.</text>
</comment>
<name>A0ABR1FAS6_9ASCO</name>
<evidence type="ECO:0000256" key="2">
    <source>
        <dbReference type="ARBA" id="ARBA00022630"/>
    </source>
</evidence>
<dbReference type="GeneID" id="90036298"/>
<accession>A0ABR1FAS6</accession>
<evidence type="ECO:0000313" key="8">
    <source>
        <dbReference type="Proteomes" id="UP001498771"/>
    </source>
</evidence>
<evidence type="ECO:0000256" key="3">
    <source>
        <dbReference type="ARBA" id="ARBA00022827"/>
    </source>
</evidence>
<dbReference type="RefSeq" id="XP_064769997.1">
    <property type="nucleotide sequence ID" value="XM_064910786.1"/>
</dbReference>
<evidence type="ECO:0000256" key="1">
    <source>
        <dbReference type="ARBA" id="ARBA00007992"/>
    </source>
</evidence>
<evidence type="ECO:0000259" key="6">
    <source>
        <dbReference type="Pfam" id="PF01494"/>
    </source>
</evidence>
<keyword evidence="8" id="KW-1185">Reference proteome</keyword>
<dbReference type="SUPFAM" id="SSF51905">
    <property type="entry name" value="FAD/NAD(P)-binding domain"/>
    <property type="match status" value="1"/>
</dbReference>
<protein>
    <submittedName>
        <fullName evidence="7">Monooxygenase</fullName>
    </submittedName>
</protein>
<keyword evidence="2" id="KW-0285">Flavoprotein</keyword>
<dbReference type="Gene3D" id="3.50.50.60">
    <property type="entry name" value="FAD/NAD(P)-binding domain"/>
    <property type="match status" value="1"/>
</dbReference>
<dbReference type="InterPro" id="IPR002938">
    <property type="entry name" value="FAD-bd"/>
</dbReference>
<dbReference type="EMBL" id="JBBJBU010000002">
    <property type="protein sequence ID" value="KAK7206964.1"/>
    <property type="molecule type" value="Genomic_DNA"/>
</dbReference>
<dbReference type="PRINTS" id="PR00420">
    <property type="entry name" value="RNGMNOXGNASE"/>
</dbReference>
<proteinExistence type="inferred from homology"/>
<evidence type="ECO:0000313" key="7">
    <source>
        <dbReference type="EMBL" id="KAK7206964.1"/>
    </source>
</evidence>
<keyword evidence="3" id="KW-0274">FAD</keyword>
<comment type="caution">
    <text evidence="7">The sequence shown here is derived from an EMBL/GenBank/DDBJ whole genome shotgun (WGS) entry which is preliminary data.</text>
</comment>
<dbReference type="PANTHER" id="PTHR13789:SF236">
    <property type="entry name" value="MONOOXYGENASE, PUTATIVE (AFU_ORTHOLOGUE AFUA_6G12060)-RELATED"/>
    <property type="match status" value="1"/>
</dbReference>
<dbReference type="PROSITE" id="PS51257">
    <property type="entry name" value="PROKAR_LIPOPROTEIN"/>
    <property type="match status" value="1"/>
</dbReference>
<evidence type="ECO:0000256" key="4">
    <source>
        <dbReference type="ARBA" id="ARBA00023002"/>
    </source>
</evidence>
<gene>
    <name evidence="7" type="ORF">BZA70DRAFT_255678</name>
</gene>
<feature type="domain" description="FAD-binding" evidence="6">
    <location>
        <begin position="13"/>
        <end position="325"/>
    </location>
</feature>
<dbReference type="InterPro" id="IPR036188">
    <property type="entry name" value="FAD/NAD-bd_sf"/>
</dbReference>